<reference evidence="1" key="1">
    <citation type="submission" date="2024-09" db="EMBL/GenBank/DDBJ databases">
        <title>Draft Genome Sequences of Neofusicoccum parvum.</title>
        <authorList>
            <person name="Ashida A."/>
            <person name="Camagna M."/>
            <person name="Tanaka A."/>
            <person name="Takemoto D."/>
        </authorList>
    </citation>
    <scope>NUCLEOTIDE SEQUENCE</scope>
    <source>
        <strain evidence="1">PPO83</strain>
    </source>
</reference>
<evidence type="ECO:0000313" key="1">
    <source>
        <dbReference type="EMBL" id="GME29301.1"/>
    </source>
</evidence>
<keyword evidence="2" id="KW-1185">Reference proteome</keyword>
<gene>
    <name evidence="1" type="primary">g10885</name>
    <name evidence="1" type="ORF">NpPPO83_00010885</name>
</gene>
<comment type="caution">
    <text evidence="1">The sequence shown here is derived from an EMBL/GenBank/DDBJ whole genome shotgun (WGS) entry which is preliminary data.</text>
</comment>
<dbReference type="Proteomes" id="UP001165186">
    <property type="component" value="Unassembled WGS sequence"/>
</dbReference>
<evidence type="ECO:0000313" key="2">
    <source>
        <dbReference type="Proteomes" id="UP001165186"/>
    </source>
</evidence>
<dbReference type="EMBL" id="BSXG01000058">
    <property type="protein sequence ID" value="GME29301.1"/>
    <property type="molecule type" value="Genomic_DNA"/>
</dbReference>
<organism evidence="1 2">
    <name type="scientific">Neofusicoccum parvum</name>
    <dbReference type="NCBI Taxonomy" id="310453"/>
    <lineage>
        <taxon>Eukaryota</taxon>
        <taxon>Fungi</taxon>
        <taxon>Dikarya</taxon>
        <taxon>Ascomycota</taxon>
        <taxon>Pezizomycotina</taxon>
        <taxon>Dothideomycetes</taxon>
        <taxon>Dothideomycetes incertae sedis</taxon>
        <taxon>Botryosphaeriales</taxon>
        <taxon>Botryosphaeriaceae</taxon>
        <taxon>Neofusicoccum</taxon>
    </lineage>
</organism>
<name>A0ACB5S960_9PEZI</name>
<protein>
    <submittedName>
        <fullName evidence="1">Uncharacterized protein</fullName>
    </submittedName>
</protein>
<sequence length="348" mass="38168">MTTKPQGVHLVGSVCGATTASDAFRTALKSFPHRLRRLPDGEPAHRSTFIGWQMGVFAHTPAVLRTYDSSFNYLHQPAISADEAQAIVAGMPALKPGYDDAALESWAEFKKLREQGEIEQGVKFQVCLPSVFCVMCLIRPGFQQLVEPLYTDALLGCLRRIEAEVPAEDLAIQWDVAAEPMTLEGAYWPHFEPFFEGDVFEGLVGRIARLVGAVKDGVEVGLHICYGDMGHKHFVEPKDMGLMVQIARGVLEGAGRRVEWVHLPVPRARDDAAYFAPLKSLGWDETELYLGLVHAHDADGTQRRLQAAQEALGRRRFGVATECGLGRTPTEDFASIAQICAGIAAQVV</sequence>
<accession>A0ACB5S960</accession>
<proteinExistence type="predicted"/>